<dbReference type="Proteomes" id="UP000050783">
    <property type="component" value="Unassembled WGS sequence"/>
</dbReference>
<evidence type="ECO:0000313" key="1">
    <source>
        <dbReference type="EMBL" id="CUH47115.1"/>
    </source>
</evidence>
<reference evidence="1 2" key="1">
    <citation type="submission" date="2015-09" db="EMBL/GenBank/DDBJ databases">
        <authorList>
            <consortium name="Swine Surveillance"/>
        </authorList>
    </citation>
    <scope>NUCLEOTIDE SEQUENCE [LARGE SCALE GENOMIC DNA]</scope>
    <source>
        <strain evidence="1 2">CECT 4292</strain>
    </source>
</reference>
<dbReference type="EMBL" id="CYPU01000021">
    <property type="protein sequence ID" value="CUH47115.1"/>
    <property type="molecule type" value="Genomic_DNA"/>
</dbReference>
<sequence>MNRAIHPVRAFLNSYAALEVRTMTSSCDGCEYLIPMTPCATEVEPC</sequence>
<name>A0A0P1ED24_9RHOB</name>
<evidence type="ECO:0000313" key="2">
    <source>
        <dbReference type="Proteomes" id="UP000050783"/>
    </source>
</evidence>
<accession>A0A0P1ED24</accession>
<gene>
    <name evidence="1" type="ORF">RUA4292_01283</name>
</gene>
<proteinExistence type="predicted"/>
<protein>
    <submittedName>
        <fullName evidence="1">Uncharacterized protein</fullName>
    </submittedName>
</protein>
<dbReference type="AlphaFoldDB" id="A0A0P1ED24"/>
<organism evidence="1 2">
    <name type="scientific">Ruegeria atlantica</name>
    <dbReference type="NCBI Taxonomy" id="81569"/>
    <lineage>
        <taxon>Bacteria</taxon>
        <taxon>Pseudomonadati</taxon>
        <taxon>Pseudomonadota</taxon>
        <taxon>Alphaproteobacteria</taxon>
        <taxon>Rhodobacterales</taxon>
        <taxon>Roseobacteraceae</taxon>
        <taxon>Ruegeria</taxon>
    </lineage>
</organism>